<sequence length="833" mass="94049">MKETCIFMNEQFLLHTHKDLIERVSWVLSISKLVAHRDRPYRGERTLGVLARVGQGVNLAVERFVTVAETIADDNYEVKQEMYEACKEARVSGSAIEKLCECAIDETLPDKEAVVRAAKYLLGSVTRVLLLADITVVKQLIMAKDKVARSLGRLESVSNFTEFVKAFSQFGAEMVELAHMTGDRQNDLKDERRRAQMAAARQVLERSTMMLLTSSKACLRHPECPSAKENRDTVFCQMRRAMDLIHYVVKDGVLDCSESTYTSTHSPQQEDWDSSTVFASLKQFERLVESTRVTLLSAGCRDSLTSSLDIVVERTQDFTDSAYTSHEHRENILLLCDRAKLELNTLLRIGNNINFEATSTSTPSTELDQAILGVLRSTRDLRQQLCQTTMEQAGDLAQVTKAGQELVSTIRSLALASDAEGLQESSDRFHEYIEHILEVCKLLRHIALSESLQVSAKFTEINLRIYGPQVITAAHTLARHPTSKIAKENLEVFADMWQWLMSDVTTVAKEVLELTQTKPEKQVYMSLPRPGKHGTTSKPLKPVRLDSEEQAKIAKAGLEMKRITSEMDAETEKWQENGTAVEENNDIVKRAKNMSSMAFSMYQFTRGEGALKTTQDLFTQAEYFAEEANRLYKVVRQFSYQVPGGPHKKELLENLDRVPTYVQQLQFTVKNPTVGKAATFSKVDSVIQETKNLMNVISKVVTTCFVCATKHDVSMPQYVEMGPETAPGEGEEDCLYPIIPQLLTSGRPYVQPFPLTMAQLYALMRPSTDPFYDFLSQLYLDPIRSPAIHYHYHNNTPIAREPATQKLPVPAAATRHPRNQRLFSQPRHSSLPR</sequence>
<dbReference type="Proteomes" id="UP001239111">
    <property type="component" value="Chromosome 1"/>
</dbReference>
<evidence type="ECO:0000313" key="1">
    <source>
        <dbReference type="EMBL" id="KAJ8686366.1"/>
    </source>
</evidence>
<organism evidence="1 2">
    <name type="scientific">Eretmocerus hayati</name>
    <dbReference type="NCBI Taxonomy" id="131215"/>
    <lineage>
        <taxon>Eukaryota</taxon>
        <taxon>Metazoa</taxon>
        <taxon>Ecdysozoa</taxon>
        <taxon>Arthropoda</taxon>
        <taxon>Hexapoda</taxon>
        <taxon>Insecta</taxon>
        <taxon>Pterygota</taxon>
        <taxon>Neoptera</taxon>
        <taxon>Endopterygota</taxon>
        <taxon>Hymenoptera</taxon>
        <taxon>Apocrita</taxon>
        <taxon>Proctotrupomorpha</taxon>
        <taxon>Chalcidoidea</taxon>
        <taxon>Aphelinidae</taxon>
        <taxon>Aphelininae</taxon>
        <taxon>Eretmocerus</taxon>
    </lineage>
</organism>
<reference evidence="1" key="1">
    <citation type="submission" date="2023-04" db="EMBL/GenBank/DDBJ databases">
        <title>A chromosome-level genome assembly of the parasitoid wasp Eretmocerus hayati.</title>
        <authorList>
            <person name="Zhong Y."/>
            <person name="Liu S."/>
            <person name="Liu Y."/>
        </authorList>
    </citation>
    <scope>NUCLEOTIDE SEQUENCE</scope>
    <source>
        <strain evidence="1">ZJU_SS_LIU_2023</strain>
    </source>
</reference>
<accession>A0ACC2PUB7</accession>
<gene>
    <name evidence="1" type="ORF">QAD02_022160</name>
</gene>
<evidence type="ECO:0000313" key="2">
    <source>
        <dbReference type="Proteomes" id="UP001239111"/>
    </source>
</evidence>
<keyword evidence="2" id="KW-1185">Reference proteome</keyword>
<name>A0ACC2PUB7_9HYME</name>
<protein>
    <submittedName>
        <fullName evidence="1">Uncharacterized protein</fullName>
    </submittedName>
</protein>
<dbReference type="EMBL" id="CM056741">
    <property type="protein sequence ID" value="KAJ8686366.1"/>
    <property type="molecule type" value="Genomic_DNA"/>
</dbReference>
<proteinExistence type="predicted"/>
<comment type="caution">
    <text evidence="1">The sequence shown here is derived from an EMBL/GenBank/DDBJ whole genome shotgun (WGS) entry which is preliminary data.</text>
</comment>